<protein>
    <submittedName>
        <fullName evidence="13">Fe(3+) dicitrate transport protein</fullName>
    </submittedName>
</protein>
<dbReference type="EMBL" id="FUYV01000007">
    <property type="protein sequence ID" value="SKB93799.1"/>
    <property type="molecule type" value="Genomic_DNA"/>
</dbReference>
<keyword evidence="2 9" id="KW-0813">Transport</keyword>
<reference evidence="14" key="1">
    <citation type="submission" date="2017-02" db="EMBL/GenBank/DDBJ databases">
        <authorList>
            <person name="Varghese N."/>
            <person name="Submissions S."/>
        </authorList>
    </citation>
    <scope>NUCLEOTIDE SEQUENCE [LARGE SCALE GENOMIC DNA]</scope>
    <source>
        <strain evidence="14">DSM 24412</strain>
    </source>
</reference>
<dbReference type="InterPro" id="IPR008969">
    <property type="entry name" value="CarboxyPept-like_regulatory"/>
</dbReference>
<keyword evidence="6 10" id="KW-0798">TonB box</keyword>
<evidence type="ECO:0000256" key="1">
    <source>
        <dbReference type="ARBA" id="ARBA00004571"/>
    </source>
</evidence>
<dbReference type="Gene3D" id="2.170.130.10">
    <property type="entry name" value="TonB-dependent receptor, plug domain"/>
    <property type="match status" value="1"/>
</dbReference>
<dbReference type="Pfam" id="PF00593">
    <property type="entry name" value="TonB_dep_Rec_b-barrel"/>
    <property type="match status" value="1"/>
</dbReference>
<organism evidence="13 14">
    <name type="scientific">Alkalitalea saponilacus</name>
    <dbReference type="NCBI Taxonomy" id="889453"/>
    <lineage>
        <taxon>Bacteria</taxon>
        <taxon>Pseudomonadati</taxon>
        <taxon>Bacteroidota</taxon>
        <taxon>Bacteroidia</taxon>
        <taxon>Marinilabiliales</taxon>
        <taxon>Marinilabiliaceae</taxon>
        <taxon>Alkalitalea</taxon>
    </lineage>
</organism>
<evidence type="ECO:0000256" key="8">
    <source>
        <dbReference type="ARBA" id="ARBA00023237"/>
    </source>
</evidence>
<feature type="domain" description="TonB-dependent receptor plug" evidence="12">
    <location>
        <begin position="117"/>
        <end position="224"/>
    </location>
</feature>
<dbReference type="STRING" id="889453.SAMN03080601_01588"/>
<evidence type="ECO:0000256" key="5">
    <source>
        <dbReference type="ARBA" id="ARBA00022729"/>
    </source>
</evidence>
<proteinExistence type="inferred from homology"/>
<evidence type="ECO:0000256" key="3">
    <source>
        <dbReference type="ARBA" id="ARBA00022452"/>
    </source>
</evidence>
<gene>
    <name evidence="13" type="ORF">SAMN03080601_01588</name>
</gene>
<dbReference type="GO" id="GO:0009279">
    <property type="term" value="C:cell outer membrane"/>
    <property type="evidence" value="ECO:0007669"/>
    <property type="project" value="UniProtKB-SubCell"/>
</dbReference>
<keyword evidence="3 9" id="KW-1134">Transmembrane beta strand</keyword>
<evidence type="ECO:0000256" key="9">
    <source>
        <dbReference type="PROSITE-ProRule" id="PRU01360"/>
    </source>
</evidence>
<dbReference type="PROSITE" id="PS01156">
    <property type="entry name" value="TONB_DEPENDENT_REC_2"/>
    <property type="match status" value="1"/>
</dbReference>
<comment type="subcellular location">
    <subcellularLocation>
        <location evidence="1 9">Cell outer membrane</location>
        <topology evidence="1 9">Multi-pass membrane protein</topology>
    </subcellularLocation>
</comment>
<evidence type="ECO:0000256" key="4">
    <source>
        <dbReference type="ARBA" id="ARBA00022692"/>
    </source>
</evidence>
<evidence type="ECO:0000256" key="6">
    <source>
        <dbReference type="ARBA" id="ARBA00023077"/>
    </source>
</evidence>
<dbReference type="GO" id="GO:0033214">
    <property type="term" value="P:siderophore-iron import into cell"/>
    <property type="evidence" value="ECO:0007669"/>
    <property type="project" value="TreeGrafter"/>
</dbReference>
<evidence type="ECO:0000313" key="14">
    <source>
        <dbReference type="Proteomes" id="UP000191055"/>
    </source>
</evidence>
<evidence type="ECO:0000256" key="7">
    <source>
        <dbReference type="ARBA" id="ARBA00023136"/>
    </source>
</evidence>
<keyword evidence="4 9" id="KW-0812">Transmembrane</keyword>
<evidence type="ECO:0000313" key="13">
    <source>
        <dbReference type="EMBL" id="SKB93799.1"/>
    </source>
</evidence>
<dbReference type="InterPro" id="IPR039426">
    <property type="entry name" value="TonB-dep_rcpt-like"/>
</dbReference>
<dbReference type="InterPro" id="IPR012910">
    <property type="entry name" value="Plug_dom"/>
</dbReference>
<accession>A0A1T5FCA6</accession>
<dbReference type="InterPro" id="IPR000531">
    <property type="entry name" value="Beta-barrel_TonB"/>
</dbReference>
<evidence type="ECO:0000256" key="2">
    <source>
        <dbReference type="ARBA" id="ARBA00022448"/>
    </source>
</evidence>
<dbReference type="Pfam" id="PF07715">
    <property type="entry name" value="Plug"/>
    <property type="match status" value="1"/>
</dbReference>
<dbReference type="Pfam" id="PF13715">
    <property type="entry name" value="CarbopepD_reg_2"/>
    <property type="match status" value="1"/>
</dbReference>
<dbReference type="SUPFAM" id="SSF49464">
    <property type="entry name" value="Carboxypeptidase regulatory domain-like"/>
    <property type="match status" value="1"/>
</dbReference>
<dbReference type="PROSITE" id="PS52016">
    <property type="entry name" value="TONB_DEPENDENT_REC_3"/>
    <property type="match status" value="1"/>
</dbReference>
<sequence>MILIVGLLSIFKVEAAETHNVLGGRIISEGNGVPYIAVYIKGTNTGTTTDESGQFVLPYGDFDHLVLGVQGLGYKTAFINLTKDEAGGDLDITIEPDTLLLEQVLVSGSRVGILRFLPGSVSFINQTQLENTRPVSANEVLRNIAGVHVVEEEGAGLRANIGIRGLDPNKSRNVLMLEDGVPVALAPYGEPEMYFSPNIDRMSGVEVLKGNGSILFGPQTIGGVINYLTPDAPDTPGGRLSIRGGDFGFFSSYLEYGGTWNNTGVLMNYSRKQADNFGPTRFLFHDFNTKIQTKFSPVSQMVFKMGVYDENSNSTYVGLTQPMYDRGGYDDLRIAPDDELDVRRYSASLNHKYLLSPGLQLNTTAFGYTTTRNWNRQDFTYSSSASNMSGVVHGDDDGYQGAIYLRNSTGQRNRQFEVAGIEPRLQYRYELGGYTVKTDAGVRYLYERAFEQRINGTKPGARSGALDSDEVRTGHAVSAYLQNNIMLSNRLSIMAGLRNENVWYEREILRVKSGVNLIDTLISNTTDVYALIPGVGINYNVTEEIGIFAGLHRGFAPPRTKDAVSNDGEDLQLDAEKSWNSEIGVRLSAGNVSFETAFFHMNFSNQVIPVAESAGGAGTGIINGGETTHYGVEASALVDIAGLLPANWNGSLSLSGTYVVSEFSSDRYILQKEALVAGLDNVYMNVKGNRTPYAPDLAINGGFQIELPIGLGFSVTGNYTGSQYTDVLNTENVYDWIATHEADADYQYVQAVTHGQIGKLDSFFITNLNAWYSFSGSGLALNLGVKNLTNERYIATRRPQGIRAGMPRLITAGINYTF</sequence>
<keyword evidence="7 9" id="KW-0472">Membrane</keyword>
<keyword evidence="14" id="KW-1185">Reference proteome</keyword>
<feature type="domain" description="TonB-dependent receptor-like beta-barrel" evidence="11">
    <location>
        <begin position="320"/>
        <end position="788"/>
    </location>
</feature>
<dbReference type="Gene3D" id="2.40.170.20">
    <property type="entry name" value="TonB-dependent receptor, beta-barrel domain"/>
    <property type="match status" value="1"/>
</dbReference>
<dbReference type="PANTHER" id="PTHR30442:SF0">
    <property type="entry name" value="FE(3+) DICITRATE TRANSPORT PROTEIN FECA"/>
    <property type="match status" value="1"/>
</dbReference>
<evidence type="ECO:0000256" key="10">
    <source>
        <dbReference type="RuleBase" id="RU003357"/>
    </source>
</evidence>
<evidence type="ECO:0000259" key="11">
    <source>
        <dbReference type="Pfam" id="PF00593"/>
    </source>
</evidence>
<comment type="similarity">
    <text evidence="9 10">Belongs to the TonB-dependent receptor family.</text>
</comment>
<name>A0A1T5FCA6_9BACT</name>
<dbReference type="SUPFAM" id="SSF56935">
    <property type="entry name" value="Porins"/>
    <property type="match status" value="1"/>
</dbReference>
<keyword evidence="8 9" id="KW-0998">Cell outer membrane</keyword>
<dbReference type="InterPro" id="IPR010917">
    <property type="entry name" value="TonB_rcpt_CS"/>
</dbReference>
<dbReference type="AlphaFoldDB" id="A0A1T5FCA6"/>
<dbReference type="Proteomes" id="UP000191055">
    <property type="component" value="Unassembled WGS sequence"/>
</dbReference>
<dbReference type="InterPro" id="IPR037066">
    <property type="entry name" value="Plug_dom_sf"/>
</dbReference>
<keyword evidence="5" id="KW-0732">Signal</keyword>
<dbReference type="PANTHER" id="PTHR30442">
    <property type="entry name" value="IRON III DICITRATE TRANSPORT PROTEIN FECA"/>
    <property type="match status" value="1"/>
</dbReference>
<dbReference type="InterPro" id="IPR036942">
    <property type="entry name" value="Beta-barrel_TonB_sf"/>
</dbReference>
<evidence type="ECO:0000259" key="12">
    <source>
        <dbReference type="Pfam" id="PF07715"/>
    </source>
</evidence>